<reference evidence="2" key="1">
    <citation type="submission" date="2025-08" db="UniProtKB">
        <authorList>
            <consortium name="RefSeq"/>
        </authorList>
    </citation>
    <scope>IDENTIFICATION</scope>
    <source>
        <tissue evidence="2">Whole body</tissue>
    </source>
</reference>
<name>A0ABM1I8T1_POLDO</name>
<gene>
    <name evidence="2" type="primary">LOC107066480</name>
</gene>
<keyword evidence="1" id="KW-1185">Reference proteome</keyword>
<dbReference type="RefSeq" id="XP_015176618.1">
    <property type="nucleotide sequence ID" value="XM_015321132.1"/>
</dbReference>
<organism evidence="1 2">
    <name type="scientific">Polistes dominula</name>
    <name type="common">European paper wasp</name>
    <name type="synonym">Vespa dominula</name>
    <dbReference type="NCBI Taxonomy" id="743375"/>
    <lineage>
        <taxon>Eukaryota</taxon>
        <taxon>Metazoa</taxon>
        <taxon>Ecdysozoa</taxon>
        <taxon>Arthropoda</taxon>
        <taxon>Hexapoda</taxon>
        <taxon>Insecta</taxon>
        <taxon>Pterygota</taxon>
        <taxon>Neoptera</taxon>
        <taxon>Endopterygota</taxon>
        <taxon>Hymenoptera</taxon>
        <taxon>Apocrita</taxon>
        <taxon>Aculeata</taxon>
        <taxon>Vespoidea</taxon>
        <taxon>Vespidae</taxon>
        <taxon>Polistinae</taxon>
        <taxon>Polistini</taxon>
        <taxon>Polistes</taxon>
    </lineage>
</organism>
<evidence type="ECO:0000313" key="2">
    <source>
        <dbReference type="RefSeq" id="XP_015176618.1"/>
    </source>
</evidence>
<proteinExistence type="predicted"/>
<sequence length="230" mass="27082">MGIQGDSYYIKTTQTYQCNRVKNHKNLIYSQNVKLLSEGTNLLLMRYLSIINYNGILTFGNITINGNIATCQYVRNYIHYYINIIVLVLHCKCTPAEYMKLYKNHVKAYTIERIIENENGSVENMKTYLSPKGKILEHNWSSTSYVLKSESLESVKQMNKKLRIAIRNDYWMEDMEMFSKYLDEKLDVILQRNEVTKFIEYLTDHVEVKHLIADYTQTLLIGKLTYVLII</sequence>
<protein>
    <submittedName>
        <fullName evidence="2">Uncharacterized protein LOC107066480</fullName>
    </submittedName>
</protein>
<accession>A0ABM1I8T1</accession>
<dbReference type="GeneID" id="107066480"/>
<dbReference type="Proteomes" id="UP000694924">
    <property type="component" value="Unplaced"/>
</dbReference>
<evidence type="ECO:0000313" key="1">
    <source>
        <dbReference type="Proteomes" id="UP000694924"/>
    </source>
</evidence>